<comment type="subcellular location">
    <subcellularLocation>
        <location evidence="2">Cell membrane</location>
        <topology evidence="2">Multi-pass membrane protein</topology>
    </subcellularLocation>
</comment>
<dbReference type="PANTHER" id="PTHR44936:SF10">
    <property type="entry name" value="SENSOR PROTEIN RSTB"/>
    <property type="match status" value="1"/>
</dbReference>
<keyword evidence="4" id="KW-1003">Cell membrane</keyword>
<keyword evidence="10" id="KW-0472">Membrane</keyword>
<feature type="transmembrane region" description="Helical" evidence="10">
    <location>
        <begin position="239"/>
        <end position="257"/>
    </location>
</feature>
<dbReference type="SUPFAM" id="SSF55874">
    <property type="entry name" value="ATPase domain of HSP90 chaperone/DNA topoisomerase II/histidine kinase"/>
    <property type="match status" value="1"/>
</dbReference>
<feature type="domain" description="HAMP" evidence="12">
    <location>
        <begin position="258"/>
        <end position="310"/>
    </location>
</feature>
<keyword evidence="7" id="KW-0547">Nucleotide-binding</keyword>
<protein>
    <recommendedName>
        <fullName evidence="3">histidine kinase</fullName>
        <ecNumber evidence="3">2.7.13.3</ecNumber>
    </recommendedName>
</protein>
<keyword evidence="6" id="KW-0808">Transferase</keyword>
<dbReference type="GO" id="GO:0005524">
    <property type="term" value="F:ATP binding"/>
    <property type="evidence" value="ECO:0007669"/>
    <property type="project" value="UniProtKB-KW"/>
</dbReference>
<evidence type="ECO:0000256" key="9">
    <source>
        <dbReference type="ARBA" id="ARBA00022840"/>
    </source>
</evidence>
<keyword evidence="14" id="KW-1185">Reference proteome</keyword>
<dbReference type="PANTHER" id="PTHR44936">
    <property type="entry name" value="SENSOR PROTEIN CREC"/>
    <property type="match status" value="1"/>
</dbReference>
<keyword evidence="8" id="KW-0418">Kinase</keyword>
<dbReference type="InterPro" id="IPR004358">
    <property type="entry name" value="Sig_transdc_His_kin-like_C"/>
</dbReference>
<dbReference type="InterPro" id="IPR005467">
    <property type="entry name" value="His_kinase_dom"/>
</dbReference>
<dbReference type="Gene3D" id="3.30.565.10">
    <property type="entry name" value="Histidine kinase-like ATPase, C-terminal domain"/>
    <property type="match status" value="1"/>
</dbReference>
<dbReference type="SMART" id="SM00388">
    <property type="entry name" value="HisKA"/>
    <property type="match status" value="1"/>
</dbReference>
<feature type="domain" description="Histidine kinase" evidence="11">
    <location>
        <begin position="318"/>
        <end position="536"/>
    </location>
</feature>
<keyword evidence="5" id="KW-0597">Phosphoprotein</keyword>
<accession>A0ABT0E937</accession>
<dbReference type="SUPFAM" id="SSF158472">
    <property type="entry name" value="HAMP domain-like"/>
    <property type="match status" value="1"/>
</dbReference>
<evidence type="ECO:0000259" key="11">
    <source>
        <dbReference type="PROSITE" id="PS50109"/>
    </source>
</evidence>
<evidence type="ECO:0000256" key="3">
    <source>
        <dbReference type="ARBA" id="ARBA00012438"/>
    </source>
</evidence>
<dbReference type="PROSITE" id="PS50885">
    <property type="entry name" value="HAMP"/>
    <property type="match status" value="1"/>
</dbReference>
<comment type="catalytic activity">
    <reaction evidence="1">
        <text>ATP + protein L-histidine = ADP + protein N-phospho-L-histidine.</text>
        <dbReference type="EC" id="2.7.13.3"/>
    </reaction>
</comment>
<dbReference type="PROSITE" id="PS50109">
    <property type="entry name" value="HIS_KIN"/>
    <property type="match status" value="1"/>
</dbReference>
<dbReference type="RefSeq" id="WP_246952747.1">
    <property type="nucleotide sequence ID" value="NZ_JALKII010000007.1"/>
</dbReference>
<dbReference type="CDD" id="cd00082">
    <property type="entry name" value="HisKA"/>
    <property type="match status" value="1"/>
</dbReference>
<dbReference type="InterPro" id="IPR003661">
    <property type="entry name" value="HisK_dim/P_dom"/>
</dbReference>
<evidence type="ECO:0000256" key="10">
    <source>
        <dbReference type="SAM" id="Phobius"/>
    </source>
</evidence>
<dbReference type="Gene3D" id="1.10.8.500">
    <property type="entry name" value="HAMP domain in histidine kinase"/>
    <property type="match status" value="1"/>
</dbReference>
<dbReference type="PRINTS" id="PR00344">
    <property type="entry name" value="BCTRLSENSOR"/>
</dbReference>
<sequence length="550" mass="62565">MNSIFLRIYAGMILAMLLVGAFAYGMVQLVNDYRSDLYREQMAHGTFYLMARGLQRQAEPEAQEARRELLTRLMGAEIELRDEHTLELSYRERMALEEGRVVMRVADPRSFADIMFQLPGESRYIYTRMDKVSEQQARATALLLLDELAQYPLAEWDAQFMHLQKQFGYPIARQPLAALRLDTEQRQRLARREVVLALDESPARNRSTVMVYAPIGNTGDALVLGPLVLFDWLPLEMSVLVGVLGLLAMGFVTYFLVRPLQARLRKLDNAVRQLGSGDLDARADVRGQDAIGQLGATFNGMTEHIRRLIESQREMTRAVSHELRTPVARLRFGLEMLADCDDGDERRAKLDALDRDIEQLDRLIDEILTFARLEEGTPAIEFKQVDIQQLFEQICAEIAPISGEHLTLRDATEWLRLGPVQRNADGEQRYLHRILQNLVTNALRYARSEIVLRYYVQGELAVIEVADDGPGIPFNERERVFKPFARLDKSRHRASGGYGLGLSIVQRIVEWHGGRIDVTDSDSGGALFRVSWPREQRSGQHVLGSRGAEN</sequence>
<dbReference type="SMART" id="SM00304">
    <property type="entry name" value="HAMP"/>
    <property type="match status" value="1"/>
</dbReference>
<reference evidence="13" key="1">
    <citation type="submission" date="2022-04" db="EMBL/GenBank/DDBJ databases">
        <title>Alcanivorax sp. CY1518 draft genome sequence.</title>
        <authorList>
            <person name="Zhao G."/>
            <person name="An M."/>
        </authorList>
    </citation>
    <scope>NUCLEOTIDE SEQUENCE</scope>
    <source>
        <strain evidence="13">CY1518</strain>
    </source>
</reference>
<keyword evidence="10" id="KW-1133">Transmembrane helix</keyword>
<dbReference type="Pfam" id="PF00512">
    <property type="entry name" value="HisKA"/>
    <property type="match status" value="1"/>
</dbReference>
<dbReference type="InterPro" id="IPR003660">
    <property type="entry name" value="HAMP_dom"/>
</dbReference>
<dbReference type="Gene3D" id="1.10.287.130">
    <property type="match status" value="1"/>
</dbReference>
<dbReference type="EC" id="2.7.13.3" evidence="3"/>
<feature type="transmembrane region" description="Helical" evidence="10">
    <location>
        <begin position="211"/>
        <end position="233"/>
    </location>
</feature>
<keyword evidence="10" id="KW-0812">Transmembrane</keyword>
<evidence type="ECO:0000256" key="6">
    <source>
        <dbReference type="ARBA" id="ARBA00022679"/>
    </source>
</evidence>
<evidence type="ECO:0000313" key="13">
    <source>
        <dbReference type="EMBL" id="MCK0538275.1"/>
    </source>
</evidence>
<dbReference type="Pfam" id="PF02518">
    <property type="entry name" value="HATPase_c"/>
    <property type="match status" value="1"/>
</dbReference>
<dbReference type="EMBL" id="JALKII010000007">
    <property type="protein sequence ID" value="MCK0538275.1"/>
    <property type="molecule type" value="Genomic_DNA"/>
</dbReference>
<evidence type="ECO:0000256" key="1">
    <source>
        <dbReference type="ARBA" id="ARBA00000085"/>
    </source>
</evidence>
<evidence type="ECO:0000256" key="7">
    <source>
        <dbReference type="ARBA" id="ARBA00022741"/>
    </source>
</evidence>
<comment type="caution">
    <text evidence="13">The sequence shown here is derived from an EMBL/GenBank/DDBJ whole genome shotgun (WGS) entry which is preliminary data.</text>
</comment>
<evidence type="ECO:0000256" key="8">
    <source>
        <dbReference type="ARBA" id="ARBA00022777"/>
    </source>
</evidence>
<dbReference type="Pfam" id="PF00672">
    <property type="entry name" value="HAMP"/>
    <property type="match status" value="1"/>
</dbReference>
<proteinExistence type="predicted"/>
<dbReference type="InterPro" id="IPR036890">
    <property type="entry name" value="HATPase_C_sf"/>
</dbReference>
<dbReference type="CDD" id="cd06225">
    <property type="entry name" value="HAMP"/>
    <property type="match status" value="1"/>
</dbReference>
<dbReference type="Proteomes" id="UP001165524">
    <property type="component" value="Unassembled WGS sequence"/>
</dbReference>
<dbReference type="InterPro" id="IPR050980">
    <property type="entry name" value="2C_sensor_his_kinase"/>
</dbReference>
<feature type="transmembrane region" description="Helical" evidence="10">
    <location>
        <begin position="6"/>
        <end position="27"/>
    </location>
</feature>
<dbReference type="InterPro" id="IPR003594">
    <property type="entry name" value="HATPase_dom"/>
</dbReference>
<keyword evidence="9 13" id="KW-0067">ATP-binding</keyword>
<gene>
    <name evidence="13" type="ORF">MU846_11195</name>
</gene>
<dbReference type="InterPro" id="IPR036097">
    <property type="entry name" value="HisK_dim/P_sf"/>
</dbReference>
<evidence type="ECO:0000256" key="4">
    <source>
        <dbReference type="ARBA" id="ARBA00022475"/>
    </source>
</evidence>
<dbReference type="SUPFAM" id="SSF47384">
    <property type="entry name" value="Homodimeric domain of signal transducing histidine kinase"/>
    <property type="match status" value="1"/>
</dbReference>
<evidence type="ECO:0000313" key="14">
    <source>
        <dbReference type="Proteomes" id="UP001165524"/>
    </source>
</evidence>
<evidence type="ECO:0000259" key="12">
    <source>
        <dbReference type="PROSITE" id="PS50885"/>
    </source>
</evidence>
<evidence type="ECO:0000256" key="2">
    <source>
        <dbReference type="ARBA" id="ARBA00004651"/>
    </source>
</evidence>
<evidence type="ECO:0000256" key="5">
    <source>
        <dbReference type="ARBA" id="ARBA00022553"/>
    </source>
</evidence>
<dbReference type="SMART" id="SM00387">
    <property type="entry name" value="HATPase_c"/>
    <property type="match status" value="1"/>
</dbReference>
<organism evidence="13 14">
    <name type="scientific">Alcanivorax quisquiliarum</name>
    <dbReference type="NCBI Taxonomy" id="2933565"/>
    <lineage>
        <taxon>Bacteria</taxon>
        <taxon>Pseudomonadati</taxon>
        <taxon>Pseudomonadota</taxon>
        <taxon>Gammaproteobacteria</taxon>
        <taxon>Oceanospirillales</taxon>
        <taxon>Alcanivoracaceae</taxon>
        <taxon>Alcanivorax</taxon>
    </lineage>
</organism>
<name>A0ABT0E937_9GAMM</name>